<feature type="compositionally biased region" description="Polar residues" evidence="1">
    <location>
        <begin position="328"/>
        <end position="337"/>
    </location>
</feature>
<evidence type="ECO:0000313" key="2">
    <source>
        <dbReference type="EMBL" id="KAK7022739.1"/>
    </source>
</evidence>
<comment type="caution">
    <text evidence="2">The sequence shown here is derived from an EMBL/GenBank/DDBJ whole genome shotgun (WGS) entry which is preliminary data.</text>
</comment>
<feature type="compositionally biased region" description="Low complexity" evidence="1">
    <location>
        <begin position="348"/>
        <end position="357"/>
    </location>
</feature>
<evidence type="ECO:0000313" key="3">
    <source>
        <dbReference type="Proteomes" id="UP001383192"/>
    </source>
</evidence>
<sequence>MPVTPTSLLQPLPTPREQIANDYYAETSLKTRRTANSSKPLQAFVDDPDRQRVEFSVPPQPLPRNPRDSTPSSPLSSPPSEPSVPSSTAQRTRLPSQSLSSSSDDSDSLTVPTTMSSSTTPGFSLGDYKTPPSVSCRSLSIEEILSFTLHVQRYCFSKGYVDREKQREVLTRCCQHRQSMTFFTSRKAAHDKLDDGKFLGEVFGHFAGRNWKEQVVEMIDNTKQEQMHDKSLQSLLDRLNELNDLLEGSDNHLDGNALRNKAYSACSKNFRKFLVVHDVTIALPYDEWVVKALAADEKYFEFQKEHDERLDSITSLLAAASHKRDLSFNSGNHYSSEQPRKQRAYQNTASSSSSSSTIPSASVAAVANADGRYECPSYQVAVRENPDLRALCNSTQMCHACWIFRPGHMRKDCPVAAQGLGPPSLEVPYCHINQADANFIREFTRNHGRPITLNAVLKARPLPVAAVHAVDDVTSLAPNTASGTSQTQASAPVWSNATAAVFNTHPVHHVAQGAAVFDQRAPPVNASRMSFPRAYSAPAVAAVIEPYDGDGSDDEFSEGSPSPRPAARMSTVARSVRNGSPAAVSIGSEDEVSEQPLRVPHFFWHTTLKGPKAELSLHVLMDDGSYLCIIRRDVAMAAGLRLERVQQPETTSGASGSLNTSYTHITKFRLRCPISKWKSRTVHAFVADSLCAPIILGRPFLKHNRIVTNHDSDTMINLDTGIDLMHPQPPSPATPVCTLSPKDKRLRICRIRLDVLKELKSRVNDGSLLLRPISRVSWKPTIVGVAPPVESIPCWAKNIRRRVESLARRDSLDRRAAAVKEEFSDVFHPCQLALYKVTW</sequence>
<keyword evidence="3" id="KW-1185">Reference proteome</keyword>
<reference evidence="2 3" key="1">
    <citation type="submission" date="2024-01" db="EMBL/GenBank/DDBJ databases">
        <title>A draft genome for a cacao thread blight-causing isolate of Paramarasmius palmivorus.</title>
        <authorList>
            <person name="Baruah I.K."/>
            <person name="Bukari Y."/>
            <person name="Amoako-Attah I."/>
            <person name="Meinhardt L.W."/>
            <person name="Bailey B.A."/>
            <person name="Cohen S.P."/>
        </authorList>
    </citation>
    <scope>NUCLEOTIDE SEQUENCE [LARGE SCALE GENOMIC DNA]</scope>
    <source>
        <strain evidence="2 3">GH-12</strain>
    </source>
</reference>
<dbReference type="Proteomes" id="UP001383192">
    <property type="component" value="Unassembled WGS sequence"/>
</dbReference>
<dbReference type="EMBL" id="JAYKXP010000151">
    <property type="protein sequence ID" value="KAK7022739.1"/>
    <property type="molecule type" value="Genomic_DNA"/>
</dbReference>
<feature type="compositionally biased region" description="Low complexity" evidence="1">
    <location>
        <begin position="94"/>
        <end position="124"/>
    </location>
</feature>
<dbReference type="InterPro" id="IPR021109">
    <property type="entry name" value="Peptidase_aspartic_dom_sf"/>
</dbReference>
<evidence type="ECO:0000256" key="1">
    <source>
        <dbReference type="SAM" id="MobiDB-lite"/>
    </source>
</evidence>
<dbReference type="CDD" id="cd00303">
    <property type="entry name" value="retropepsin_like"/>
    <property type="match status" value="1"/>
</dbReference>
<gene>
    <name evidence="2" type="ORF">VNI00_017015</name>
</gene>
<feature type="region of interest" description="Disordered" evidence="1">
    <location>
        <begin position="547"/>
        <end position="575"/>
    </location>
</feature>
<protein>
    <recommendedName>
        <fullName evidence="4">CCHC-type domain-containing protein</fullName>
    </recommendedName>
</protein>
<dbReference type="AlphaFoldDB" id="A0AAW0BC30"/>
<name>A0AAW0BC30_9AGAR</name>
<feature type="region of interest" description="Disordered" evidence="1">
    <location>
        <begin position="30"/>
        <end position="129"/>
    </location>
</feature>
<proteinExistence type="predicted"/>
<evidence type="ECO:0008006" key="4">
    <source>
        <dbReference type="Google" id="ProtNLM"/>
    </source>
</evidence>
<accession>A0AAW0BC30</accession>
<feature type="compositionally biased region" description="Acidic residues" evidence="1">
    <location>
        <begin position="547"/>
        <end position="557"/>
    </location>
</feature>
<dbReference type="Gene3D" id="2.40.70.10">
    <property type="entry name" value="Acid Proteases"/>
    <property type="match status" value="1"/>
</dbReference>
<feature type="region of interest" description="Disordered" evidence="1">
    <location>
        <begin position="328"/>
        <end position="357"/>
    </location>
</feature>
<organism evidence="2 3">
    <name type="scientific">Paramarasmius palmivorus</name>
    <dbReference type="NCBI Taxonomy" id="297713"/>
    <lineage>
        <taxon>Eukaryota</taxon>
        <taxon>Fungi</taxon>
        <taxon>Dikarya</taxon>
        <taxon>Basidiomycota</taxon>
        <taxon>Agaricomycotina</taxon>
        <taxon>Agaricomycetes</taxon>
        <taxon>Agaricomycetidae</taxon>
        <taxon>Agaricales</taxon>
        <taxon>Marasmiineae</taxon>
        <taxon>Marasmiaceae</taxon>
        <taxon>Paramarasmius</taxon>
    </lineage>
</organism>